<sequence length="430" mass="45156">MSANANPFSPRAVIALVLFGALAFVALLYTMGAGLTGGSTNDGGGHAGGKGLNGYAAFAEFLDRRGYDVRRLRDVTTLDDPGLLVLTPPAGAEGAEIDKIVAGHRAAGPTLVITPKWLAAKADGPKAKRGWVQLAGTASPSWQGFLDDVGVRIAPLGDGKHGTWTGGGLAGRLPDARQVQTGTGARLVPLVVGGSDRRVLAAYLDDGGPYPALEALAGREVSEGGEEGNGRALQPIVLVFEPDLFDNYGMADLANARLAERLVHATTGGARAVHFDLTLNGFGRRPNLLTLAFTPPFLAATLCLLLAALAVGWRAFLRFGPARAGTRTIAFGKRALVANAAGLIRRSKRLHLVTAPYAMRARERLVRVLALPRLADVTATEAAIDRALAARTPEATPFSVIAERLRAARSSHEIMKAAQDLHALERTLTQ</sequence>
<feature type="domain" description="DUF4350" evidence="2">
    <location>
        <begin position="53"/>
        <end position="263"/>
    </location>
</feature>
<keyword evidence="1" id="KW-1133">Transmembrane helix</keyword>
<keyword evidence="1" id="KW-0812">Transmembrane</keyword>
<name>A0ABU8RWG9_9SPHN</name>
<dbReference type="InterPro" id="IPR025646">
    <property type="entry name" value="DUF4350"/>
</dbReference>
<evidence type="ECO:0000313" key="3">
    <source>
        <dbReference type="EMBL" id="MEJ5977413.1"/>
    </source>
</evidence>
<feature type="transmembrane region" description="Helical" evidence="1">
    <location>
        <begin position="297"/>
        <end position="317"/>
    </location>
</feature>
<evidence type="ECO:0000256" key="1">
    <source>
        <dbReference type="SAM" id="Phobius"/>
    </source>
</evidence>
<dbReference type="EMBL" id="JBBHJZ010000002">
    <property type="protein sequence ID" value="MEJ5977413.1"/>
    <property type="molecule type" value="Genomic_DNA"/>
</dbReference>
<proteinExistence type="predicted"/>
<gene>
    <name evidence="3" type="ORF">WG901_12255</name>
</gene>
<keyword evidence="4" id="KW-1185">Reference proteome</keyword>
<keyword evidence="1" id="KW-0472">Membrane</keyword>
<dbReference type="Pfam" id="PF14258">
    <property type="entry name" value="DUF4350"/>
    <property type="match status" value="1"/>
</dbReference>
<dbReference type="Proteomes" id="UP001361239">
    <property type="component" value="Unassembled WGS sequence"/>
</dbReference>
<dbReference type="RefSeq" id="WP_339587352.1">
    <property type="nucleotide sequence ID" value="NZ_JBBHJZ010000002.1"/>
</dbReference>
<evidence type="ECO:0000259" key="2">
    <source>
        <dbReference type="Pfam" id="PF14258"/>
    </source>
</evidence>
<comment type="caution">
    <text evidence="3">The sequence shown here is derived from an EMBL/GenBank/DDBJ whole genome shotgun (WGS) entry which is preliminary data.</text>
</comment>
<protein>
    <submittedName>
        <fullName evidence="3">DUF4350 domain-containing protein</fullName>
    </submittedName>
</protein>
<evidence type="ECO:0000313" key="4">
    <source>
        <dbReference type="Proteomes" id="UP001361239"/>
    </source>
</evidence>
<reference evidence="3 4" key="1">
    <citation type="submission" date="2024-03" db="EMBL/GenBank/DDBJ databases">
        <authorList>
            <person name="Jo J.-H."/>
        </authorList>
    </citation>
    <scope>NUCLEOTIDE SEQUENCE [LARGE SCALE GENOMIC DNA]</scope>
    <source>
        <strain evidence="3 4">PS1R-30</strain>
    </source>
</reference>
<organism evidence="3 4">
    <name type="scientific">Novosphingobium anseongense</name>
    <dbReference type="NCBI Taxonomy" id="3133436"/>
    <lineage>
        <taxon>Bacteria</taxon>
        <taxon>Pseudomonadati</taxon>
        <taxon>Pseudomonadota</taxon>
        <taxon>Alphaproteobacteria</taxon>
        <taxon>Sphingomonadales</taxon>
        <taxon>Sphingomonadaceae</taxon>
        <taxon>Novosphingobium</taxon>
    </lineage>
</organism>
<accession>A0ABU8RWG9</accession>